<accession>A0ACC6PZN8</accession>
<evidence type="ECO:0000313" key="2">
    <source>
        <dbReference type="Proteomes" id="UP001377168"/>
    </source>
</evidence>
<comment type="caution">
    <text evidence="1">The sequence shown here is derived from an EMBL/GenBank/DDBJ whole genome shotgun (WGS) entry which is preliminary data.</text>
</comment>
<organism evidence="1 2">
    <name type="scientific">Streptomyces achmelvichensis</name>
    <dbReference type="NCBI Taxonomy" id="3134111"/>
    <lineage>
        <taxon>Bacteria</taxon>
        <taxon>Bacillati</taxon>
        <taxon>Actinomycetota</taxon>
        <taxon>Actinomycetes</taxon>
        <taxon>Kitasatosporales</taxon>
        <taxon>Streptomycetaceae</taxon>
        <taxon>Streptomyces</taxon>
    </lineage>
</organism>
<keyword evidence="2" id="KW-1185">Reference proteome</keyword>
<evidence type="ECO:0000313" key="1">
    <source>
        <dbReference type="EMBL" id="MEJ8636953.1"/>
    </source>
</evidence>
<sequence length="152" mass="16945">MRYSHDDTGLVRQPIGYWSWAAHEAVVGHIRGVLGELGLTQPQWWVLNQLAESPAGRDRTELVAFLQGYLAVGTVRMDDEVEALIGRGLVVPGEDGLLHNTPEGEALRAKAAVRQQGVRAKIHDGITDEEYVRTLKVLQRMIHNVDGKAWHH</sequence>
<reference evidence="1" key="1">
    <citation type="submission" date="2024-03" db="EMBL/GenBank/DDBJ databases">
        <title>Novel Streptomyces species of biotechnological and ecological value are a feature of Machair soil.</title>
        <authorList>
            <person name="Prole J.R."/>
            <person name="Goodfellow M."/>
            <person name="Allenby N."/>
            <person name="Ward A.C."/>
        </authorList>
    </citation>
    <scope>NUCLEOTIDE SEQUENCE</scope>
    <source>
        <strain evidence="1">MS2.AVA.5</strain>
    </source>
</reference>
<name>A0ACC6PZN8_9ACTN</name>
<protein>
    <submittedName>
        <fullName evidence="1">MarR family winged helix-turn-helix transcriptional regulator</fullName>
    </submittedName>
</protein>
<dbReference type="Proteomes" id="UP001377168">
    <property type="component" value="Unassembled WGS sequence"/>
</dbReference>
<proteinExistence type="predicted"/>
<gene>
    <name evidence="1" type="ORF">WKI67_26675</name>
</gene>
<dbReference type="EMBL" id="JBBKAJ010000022">
    <property type="protein sequence ID" value="MEJ8636953.1"/>
    <property type="molecule type" value="Genomic_DNA"/>
</dbReference>